<evidence type="ECO:0000256" key="7">
    <source>
        <dbReference type="ARBA" id="ARBA00023015"/>
    </source>
</evidence>
<feature type="binding site" evidence="11">
    <location>
        <position position="58"/>
    </location>
    <ligand>
        <name>[4Fe-4S] cluster</name>
        <dbReference type="ChEBI" id="CHEBI:49883"/>
    </ligand>
</feature>
<evidence type="ECO:0000313" key="13">
    <source>
        <dbReference type="EMBL" id="AWH94633.1"/>
    </source>
</evidence>
<keyword evidence="10 11" id="KW-0804">Transcription</keyword>
<keyword evidence="14" id="KW-1185">Reference proteome</keyword>
<dbReference type="RefSeq" id="WP_107748882.1">
    <property type="nucleotide sequence ID" value="NZ_CP015453.1"/>
</dbReference>
<keyword evidence="8 11" id="KW-0238">DNA-binding</keyword>
<dbReference type="GO" id="GO:0045892">
    <property type="term" value="P:negative regulation of DNA-templated transcription"/>
    <property type="evidence" value="ECO:0007669"/>
    <property type="project" value="TreeGrafter"/>
</dbReference>
<proteinExistence type="inferred from homology"/>
<organism evidence="13 14">
    <name type="scientific">Dietzia psychralcaliphila</name>
    <dbReference type="NCBI Taxonomy" id="139021"/>
    <lineage>
        <taxon>Bacteria</taxon>
        <taxon>Bacillati</taxon>
        <taxon>Actinomycetota</taxon>
        <taxon>Actinomycetes</taxon>
        <taxon>Mycobacteriales</taxon>
        <taxon>Dietziaceae</taxon>
        <taxon>Dietzia</taxon>
    </lineage>
</organism>
<comment type="PTM">
    <text evidence="11">The Fe-S cluster can be nitrosylated by nitric oxide (NO).</text>
</comment>
<evidence type="ECO:0000256" key="11">
    <source>
        <dbReference type="HAMAP-Rule" id="MF_01479"/>
    </source>
</evidence>
<accession>A0AAD0NQ41</accession>
<comment type="cofactor">
    <cofactor evidence="11">
        <name>[4Fe-4S] cluster</name>
        <dbReference type="ChEBI" id="CHEBI:49883"/>
    </cofactor>
    <text evidence="11">Binds 1 [4Fe-4S] cluster per subunit. Following nitrosylation of the [4Fe-4S] cluster binds 1 [4Fe-8(NO)] cluster per subunit.</text>
</comment>
<dbReference type="GO" id="GO:0045454">
    <property type="term" value="P:cell redox homeostasis"/>
    <property type="evidence" value="ECO:0007669"/>
    <property type="project" value="TreeGrafter"/>
</dbReference>
<comment type="function">
    <text evidence="11">Acts as a transcriptional regulator. Probably redox-responsive. The apo- but not holo-form probably binds DNA.</text>
</comment>
<keyword evidence="11" id="KW-0963">Cytoplasm</keyword>
<keyword evidence="7 11" id="KW-0805">Transcription regulation</keyword>
<evidence type="ECO:0000256" key="3">
    <source>
        <dbReference type="ARBA" id="ARBA00022485"/>
    </source>
</evidence>
<dbReference type="InterPro" id="IPR003482">
    <property type="entry name" value="Whib"/>
</dbReference>
<dbReference type="GO" id="GO:0051539">
    <property type="term" value="F:4 iron, 4 sulfur cluster binding"/>
    <property type="evidence" value="ECO:0007669"/>
    <property type="project" value="UniProtKB-UniRule"/>
</dbReference>
<sequence length="90" mass="10374">MTTATSRIDERWAWAEYGMCQDVPDLFYNTEDESKSLRRRKETAAKKLCAQCPVIDRCRAHAVAHRELYGVWGGMSESERHRLAGRVRTG</sequence>
<dbReference type="Pfam" id="PF02467">
    <property type="entry name" value="Whib"/>
    <property type="match status" value="1"/>
</dbReference>
<evidence type="ECO:0000259" key="12">
    <source>
        <dbReference type="PROSITE" id="PS51674"/>
    </source>
</evidence>
<feature type="binding site" evidence="11">
    <location>
        <position position="20"/>
    </location>
    <ligand>
        <name>[4Fe-4S] cluster</name>
        <dbReference type="ChEBI" id="CHEBI:49883"/>
    </ligand>
</feature>
<name>A0AAD0NQ41_9ACTN</name>
<feature type="binding site" evidence="11">
    <location>
        <position position="52"/>
    </location>
    <ligand>
        <name>[4Fe-4S] cluster</name>
        <dbReference type="ChEBI" id="CHEBI:49883"/>
    </ligand>
</feature>
<dbReference type="PANTHER" id="PTHR38839">
    <property type="entry name" value="TRANSCRIPTIONAL REGULATOR WHID-RELATED"/>
    <property type="match status" value="1"/>
</dbReference>
<dbReference type="GO" id="GO:0035731">
    <property type="term" value="F:dinitrosyl-iron complex binding"/>
    <property type="evidence" value="ECO:0007669"/>
    <property type="project" value="UniProtKB-UniRule"/>
</dbReference>
<dbReference type="EMBL" id="CP015453">
    <property type="protein sequence ID" value="AWH94633.1"/>
    <property type="molecule type" value="Genomic_DNA"/>
</dbReference>
<dbReference type="PROSITE" id="PS51674">
    <property type="entry name" value="4FE4S_WBL"/>
    <property type="match status" value="1"/>
</dbReference>
<dbReference type="KEGG" id="dpc:A6048_02965"/>
<dbReference type="GO" id="GO:0046872">
    <property type="term" value="F:metal ion binding"/>
    <property type="evidence" value="ECO:0007669"/>
    <property type="project" value="UniProtKB-KW"/>
</dbReference>
<comment type="subcellular location">
    <subcellularLocation>
        <location evidence="1 11">Cytoplasm</location>
    </subcellularLocation>
</comment>
<comment type="similarity">
    <text evidence="2 11">Belongs to the WhiB family.</text>
</comment>
<protein>
    <recommendedName>
        <fullName evidence="11">Transcriptional regulator WhiB</fullName>
    </recommendedName>
</protein>
<dbReference type="GO" id="GO:0047134">
    <property type="term" value="F:protein-disulfide reductase [NAD(P)H] activity"/>
    <property type="evidence" value="ECO:0007669"/>
    <property type="project" value="TreeGrafter"/>
</dbReference>
<evidence type="ECO:0000256" key="2">
    <source>
        <dbReference type="ARBA" id="ARBA00006597"/>
    </source>
</evidence>
<comment type="PTM">
    <text evidence="11">Upon Fe-S cluster removal intramolecular disulfide bonds are formed.</text>
</comment>
<evidence type="ECO:0000256" key="8">
    <source>
        <dbReference type="ARBA" id="ARBA00023125"/>
    </source>
</evidence>
<reference evidence="13 14" key="1">
    <citation type="submission" date="2016-04" db="EMBL/GenBank/DDBJ databases">
        <title>Complete genome sequence of the haloalkaliphilic hydrocarbon-degrading bacterium Dietzia psychralcaliphila ILA-1T, isolated from a drain of a fish product-processing plant.</title>
        <authorList>
            <person name="Zhao J."/>
            <person name="Hu B."/>
            <person name="Geng S."/>
            <person name="Nie Y."/>
            <person name="Tang Y."/>
        </authorList>
    </citation>
    <scope>NUCLEOTIDE SEQUENCE [LARGE SCALE GENOMIC DNA]</scope>
    <source>
        <strain evidence="13 14">ILA-1</strain>
    </source>
</reference>
<keyword evidence="5 11" id="KW-0408">Iron</keyword>
<evidence type="ECO:0000313" key="14">
    <source>
        <dbReference type="Proteomes" id="UP000244903"/>
    </source>
</evidence>
<evidence type="ECO:0000256" key="6">
    <source>
        <dbReference type="ARBA" id="ARBA00023014"/>
    </source>
</evidence>
<dbReference type="InterPro" id="IPR034768">
    <property type="entry name" value="4FE4S_WBL"/>
</dbReference>
<dbReference type="GO" id="GO:0005737">
    <property type="term" value="C:cytoplasm"/>
    <property type="evidence" value="ECO:0007669"/>
    <property type="project" value="UniProtKB-SubCell"/>
</dbReference>
<evidence type="ECO:0000256" key="4">
    <source>
        <dbReference type="ARBA" id="ARBA00022723"/>
    </source>
</evidence>
<evidence type="ECO:0000256" key="1">
    <source>
        <dbReference type="ARBA" id="ARBA00004496"/>
    </source>
</evidence>
<feature type="domain" description="4Fe-4S Wbl-type" evidence="12">
    <location>
        <begin position="19"/>
        <end position="82"/>
    </location>
</feature>
<dbReference type="HAMAP" id="MF_01479">
    <property type="entry name" value="WhiB"/>
    <property type="match status" value="1"/>
</dbReference>
<keyword evidence="3 11" id="KW-0004">4Fe-4S</keyword>
<dbReference type="Proteomes" id="UP000244903">
    <property type="component" value="Chromosome"/>
</dbReference>
<keyword evidence="4 11" id="KW-0479">Metal-binding</keyword>
<keyword evidence="6 11" id="KW-0411">Iron-sulfur</keyword>
<dbReference type="AlphaFoldDB" id="A0AAD0NQ41"/>
<feature type="binding site" evidence="11">
    <location>
        <position position="49"/>
    </location>
    <ligand>
        <name>[4Fe-4S] cluster</name>
        <dbReference type="ChEBI" id="CHEBI:49883"/>
    </ligand>
</feature>
<dbReference type="GO" id="GO:0003677">
    <property type="term" value="F:DNA binding"/>
    <property type="evidence" value="ECO:0007669"/>
    <property type="project" value="UniProtKB-UniRule"/>
</dbReference>
<evidence type="ECO:0000256" key="10">
    <source>
        <dbReference type="ARBA" id="ARBA00023163"/>
    </source>
</evidence>
<evidence type="ECO:0000256" key="5">
    <source>
        <dbReference type="ARBA" id="ARBA00023004"/>
    </source>
</evidence>
<gene>
    <name evidence="11" type="primary">whiB</name>
    <name evidence="13" type="ORF">A6048_02965</name>
</gene>
<keyword evidence="9 11" id="KW-1015">Disulfide bond</keyword>
<evidence type="ECO:0000256" key="9">
    <source>
        <dbReference type="ARBA" id="ARBA00023157"/>
    </source>
</evidence>